<feature type="signal peptide" evidence="1">
    <location>
        <begin position="1"/>
        <end position="26"/>
    </location>
</feature>
<reference evidence="2 3" key="1">
    <citation type="submission" date="2016-04" db="EMBL/GenBank/DDBJ databases">
        <title>Complete genome sequence and analysis of deep-sea sediment isolate, Amycolatopsis sp. WP1.</title>
        <authorList>
            <person name="Wang H."/>
            <person name="Chen S."/>
            <person name="Wu Q."/>
        </authorList>
    </citation>
    <scope>NUCLEOTIDE SEQUENCE [LARGE SCALE GENOMIC DNA]</scope>
    <source>
        <strain evidence="2 3">WP1</strain>
    </source>
</reference>
<evidence type="ECO:0000313" key="2">
    <source>
        <dbReference type="EMBL" id="AXB41838.1"/>
    </source>
</evidence>
<dbReference type="KEGG" id="aab:A4R43_04260"/>
<keyword evidence="1" id="KW-0732">Signal</keyword>
<proteinExistence type="predicted"/>
<dbReference type="PROSITE" id="PS51257">
    <property type="entry name" value="PROKAR_LIPOPROTEIN"/>
    <property type="match status" value="1"/>
</dbReference>
<evidence type="ECO:0008006" key="4">
    <source>
        <dbReference type="Google" id="ProtNLM"/>
    </source>
</evidence>
<keyword evidence="3" id="KW-1185">Reference proteome</keyword>
<sequence>MKAQIGSLAGAAIVLAACGTFGTASAGTVPVVCGPVEVGEGRVHTLIAMPSPSGVVACSRAYRVMAEYAAVPPGERTGPVGLSDLWTCVADPGGNPVVRCVRGAAGVDHGQWFETRPPDVP</sequence>
<dbReference type="RefSeq" id="WP_113691102.1">
    <property type="nucleotide sequence ID" value="NZ_CP015163.1"/>
</dbReference>
<accession>A0A344L1B4</accession>
<dbReference type="EMBL" id="CP015163">
    <property type="protein sequence ID" value="AXB41838.1"/>
    <property type="molecule type" value="Genomic_DNA"/>
</dbReference>
<protein>
    <recommendedName>
        <fullName evidence="4">Secreted protein</fullName>
    </recommendedName>
</protein>
<dbReference type="Proteomes" id="UP000250434">
    <property type="component" value="Chromosome"/>
</dbReference>
<feature type="chain" id="PRO_5016888668" description="Secreted protein" evidence="1">
    <location>
        <begin position="27"/>
        <end position="121"/>
    </location>
</feature>
<name>A0A344L1B4_9PSEU</name>
<organism evidence="2 3">
    <name type="scientific">Amycolatopsis albispora</name>
    <dbReference type="NCBI Taxonomy" id="1804986"/>
    <lineage>
        <taxon>Bacteria</taxon>
        <taxon>Bacillati</taxon>
        <taxon>Actinomycetota</taxon>
        <taxon>Actinomycetes</taxon>
        <taxon>Pseudonocardiales</taxon>
        <taxon>Pseudonocardiaceae</taxon>
        <taxon>Amycolatopsis</taxon>
    </lineage>
</organism>
<evidence type="ECO:0000256" key="1">
    <source>
        <dbReference type="SAM" id="SignalP"/>
    </source>
</evidence>
<gene>
    <name evidence="2" type="ORF">A4R43_04260</name>
</gene>
<dbReference type="AlphaFoldDB" id="A0A344L1B4"/>
<evidence type="ECO:0000313" key="3">
    <source>
        <dbReference type="Proteomes" id="UP000250434"/>
    </source>
</evidence>